<comment type="caution">
    <text evidence="3">The sequence shown here is derived from an EMBL/GenBank/DDBJ whole genome shotgun (WGS) entry which is preliminary data.</text>
</comment>
<feature type="domain" description="AB hydrolase-1" evidence="2">
    <location>
        <begin position="82"/>
        <end position="210"/>
    </location>
</feature>
<dbReference type="Gene3D" id="3.40.50.1820">
    <property type="entry name" value="alpha/beta hydrolase"/>
    <property type="match status" value="1"/>
</dbReference>
<dbReference type="SUPFAM" id="SSF53474">
    <property type="entry name" value="alpha/beta-Hydrolases"/>
    <property type="match status" value="1"/>
</dbReference>
<protein>
    <submittedName>
        <fullName evidence="3">Alpha/beta fold hydrolase</fullName>
    </submittedName>
</protein>
<dbReference type="Proteomes" id="UP000618931">
    <property type="component" value="Unassembled WGS sequence"/>
</dbReference>
<reference evidence="3 4" key="1">
    <citation type="submission" date="2020-11" db="EMBL/GenBank/DDBJ databases">
        <authorList>
            <person name="Kim M.K."/>
        </authorList>
    </citation>
    <scope>NUCLEOTIDE SEQUENCE [LARGE SCALE GENOMIC DNA]</scope>
    <source>
        <strain evidence="3 4">BT662</strain>
    </source>
</reference>
<dbReference type="InterPro" id="IPR029058">
    <property type="entry name" value="AB_hydrolase_fold"/>
</dbReference>
<keyword evidence="1" id="KW-1133">Transmembrane helix</keyword>
<dbReference type="RefSeq" id="WP_196292747.1">
    <property type="nucleotide sequence ID" value="NZ_JADQDM010000003.1"/>
</dbReference>
<accession>A0ABS0I308</accession>
<evidence type="ECO:0000259" key="2">
    <source>
        <dbReference type="Pfam" id="PF00561"/>
    </source>
</evidence>
<dbReference type="PANTHER" id="PTHR43689">
    <property type="entry name" value="HYDROLASE"/>
    <property type="match status" value="1"/>
</dbReference>
<keyword evidence="1" id="KW-0472">Membrane</keyword>
<name>A0ABS0I308_9BACT</name>
<keyword evidence="1" id="KW-0812">Transmembrane</keyword>
<gene>
    <name evidence="3" type="ORF">I2H31_09295</name>
</gene>
<dbReference type="Pfam" id="PF00561">
    <property type="entry name" value="Abhydrolase_1"/>
    <property type="match status" value="1"/>
</dbReference>
<dbReference type="InterPro" id="IPR000073">
    <property type="entry name" value="AB_hydrolase_1"/>
</dbReference>
<organism evidence="3 4">
    <name type="scientific">Hymenobacter ruricola</name>
    <dbReference type="NCBI Taxonomy" id="2791023"/>
    <lineage>
        <taxon>Bacteria</taxon>
        <taxon>Pseudomonadati</taxon>
        <taxon>Bacteroidota</taxon>
        <taxon>Cytophagia</taxon>
        <taxon>Cytophagales</taxon>
        <taxon>Hymenobacteraceae</taxon>
        <taxon>Hymenobacter</taxon>
    </lineage>
</organism>
<dbReference type="GO" id="GO:0016787">
    <property type="term" value="F:hydrolase activity"/>
    <property type="evidence" value="ECO:0007669"/>
    <property type="project" value="UniProtKB-KW"/>
</dbReference>
<sequence length="291" mass="32091">MPKPLPLALRGLRFFYRFLSPVLPGLGVRLLWRVFRPRRRQLRAGPVQFLAGAELFFFASTGALTGVSLRLQGYRWGNGPRTVLLVHGWEGSPTDFRDLVPALLHRGYTVVAFDMPAHGRSEGLETNLVEMRQALLDYTRSAGLPFAIIAHSMGGIAAALLLTDSSTSVEKFAFVASPLSAQASFDVAFTPLRVPPAIRRRFYQRLARHLRQPVESIALPPANQLHAGHLLGVYDATDEQVTFDAVQRYLAANPAIAQYEVRGVGHTRILRHPPVVQRLIGFLAAEVEAGA</sequence>
<feature type="transmembrane region" description="Helical" evidence="1">
    <location>
        <begin position="14"/>
        <end position="35"/>
    </location>
</feature>
<feature type="transmembrane region" description="Helical" evidence="1">
    <location>
        <begin position="47"/>
        <end position="69"/>
    </location>
</feature>
<keyword evidence="3" id="KW-0378">Hydrolase</keyword>
<dbReference type="PANTHER" id="PTHR43689:SF8">
    <property type="entry name" value="ALPHA_BETA-HYDROLASES SUPERFAMILY PROTEIN"/>
    <property type="match status" value="1"/>
</dbReference>
<evidence type="ECO:0000256" key="1">
    <source>
        <dbReference type="SAM" id="Phobius"/>
    </source>
</evidence>
<keyword evidence="4" id="KW-1185">Reference proteome</keyword>
<evidence type="ECO:0000313" key="4">
    <source>
        <dbReference type="Proteomes" id="UP000618931"/>
    </source>
</evidence>
<evidence type="ECO:0000313" key="3">
    <source>
        <dbReference type="EMBL" id="MBF9221299.1"/>
    </source>
</evidence>
<proteinExistence type="predicted"/>
<dbReference type="EMBL" id="JADQDM010000003">
    <property type="protein sequence ID" value="MBF9221299.1"/>
    <property type="molecule type" value="Genomic_DNA"/>
</dbReference>